<dbReference type="SUPFAM" id="SSF47807">
    <property type="entry name" value="5' to 3' exonuclease, C-terminal subdomain"/>
    <property type="match status" value="1"/>
</dbReference>
<gene>
    <name evidence="4" type="ORF">Tsubulata_045345</name>
</gene>
<name>A0A9Q0G2Q3_9ROSI</name>
<protein>
    <recommendedName>
        <fullName evidence="6">XPG-I domain-containing protein</fullName>
    </recommendedName>
</protein>
<dbReference type="AlphaFoldDB" id="A0A9Q0G2Q3"/>
<dbReference type="Proteomes" id="UP001141552">
    <property type="component" value="Unassembled WGS sequence"/>
</dbReference>
<evidence type="ECO:0000313" key="4">
    <source>
        <dbReference type="EMBL" id="KAJ4842335.1"/>
    </source>
</evidence>
<dbReference type="SMART" id="SM00279">
    <property type="entry name" value="HhH2"/>
    <property type="match status" value="1"/>
</dbReference>
<dbReference type="GO" id="GO:0003677">
    <property type="term" value="F:DNA binding"/>
    <property type="evidence" value="ECO:0007669"/>
    <property type="project" value="InterPro"/>
</dbReference>
<feature type="non-terminal residue" evidence="4">
    <location>
        <position position="1"/>
    </location>
</feature>
<evidence type="ECO:0000256" key="3">
    <source>
        <dbReference type="SAM" id="MobiDB-lite"/>
    </source>
</evidence>
<dbReference type="InterPro" id="IPR006084">
    <property type="entry name" value="XPG/Rad2"/>
</dbReference>
<dbReference type="OrthoDB" id="1937206at2759"/>
<dbReference type="PANTHER" id="PTHR11081:SF9">
    <property type="entry name" value="FLAP ENDONUCLEASE 1"/>
    <property type="match status" value="1"/>
</dbReference>
<dbReference type="GO" id="GO:0017108">
    <property type="term" value="F:5'-flap endonuclease activity"/>
    <property type="evidence" value="ECO:0007669"/>
    <property type="project" value="TreeGrafter"/>
</dbReference>
<reference evidence="4" key="1">
    <citation type="submission" date="2022-02" db="EMBL/GenBank/DDBJ databases">
        <authorList>
            <person name="Henning P.M."/>
            <person name="McCubbin A.G."/>
            <person name="Shore J.S."/>
        </authorList>
    </citation>
    <scope>NUCLEOTIDE SEQUENCE</scope>
    <source>
        <strain evidence="4">F60SS</strain>
        <tissue evidence="4">Leaves</tissue>
    </source>
</reference>
<evidence type="ECO:0008006" key="6">
    <source>
        <dbReference type="Google" id="ProtNLM"/>
    </source>
</evidence>
<dbReference type="GO" id="GO:0008409">
    <property type="term" value="F:5'-3' exonuclease activity"/>
    <property type="evidence" value="ECO:0007669"/>
    <property type="project" value="TreeGrafter"/>
</dbReference>
<evidence type="ECO:0000256" key="2">
    <source>
        <dbReference type="ARBA" id="ARBA00022842"/>
    </source>
</evidence>
<accession>A0A9Q0G2Q3</accession>
<dbReference type="PANTHER" id="PTHR11081">
    <property type="entry name" value="FLAP ENDONUCLEASE FAMILY MEMBER"/>
    <property type="match status" value="1"/>
</dbReference>
<reference evidence="4" key="2">
    <citation type="journal article" date="2023" name="Plants (Basel)">
        <title>Annotation of the Turnera subulata (Passifloraceae) Draft Genome Reveals the S-Locus Evolved after the Divergence of Turneroideae from Passifloroideae in a Stepwise Manner.</title>
        <authorList>
            <person name="Henning P.M."/>
            <person name="Roalson E.H."/>
            <person name="Mir W."/>
            <person name="McCubbin A.G."/>
            <person name="Shore J.S."/>
        </authorList>
    </citation>
    <scope>NUCLEOTIDE SEQUENCE</scope>
    <source>
        <strain evidence="4">F60SS</strain>
    </source>
</reference>
<comment type="caution">
    <text evidence="4">The sequence shown here is derived from an EMBL/GenBank/DDBJ whole genome shotgun (WGS) entry which is preliminary data.</text>
</comment>
<sequence length="230" mass="26212">ILEGLNLSMDQFIDLCSLSGCDYCDSILGIGGQTALKLIHIKNRRIGLITYQEARQLFKEPAVLVDEQELDIKWSAPDEEAIEKIKAAKNKSSQGQLESFFKPVANTSVPLQRKEQYVAVEECKDSFVGEGREEEEDVRRRRRRGEEPPRKEPRDWEELREGLGGAARGTGGAAEKSRATPRKCRVDGVGKRRRRRRRRRRKGKGRENGEGEEGGECREKKLGREEEVME</sequence>
<keyword evidence="2" id="KW-0460">Magnesium</keyword>
<feature type="compositionally biased region" description="Basic and acidic residues" evidence="3">
    <location>
        <begin position="144"/>
        <end position="161"/>
    </location>
</feature>
<keyword evidence="5" id="KW-1185">Reference proteome</keyword>
<dbReference type="InterPro" id="IPR008918">
    <property type="entry name" value="HhH2"/>
</dbReference>
<feature type="compositionally biased region" description="Basic and acidic residues" evidence="3">
    <location>
        <begin position="205"/>
        <end position="230"/>
    </location>
</feature>
<dbReference type="GO" id="GO:0046872">
    <property type="term" value="F:metal ion binding"/>
    <property type="evidence" value="ECO:0007669"/>
    <property type="project" value="UniProtKB-KW"/>
</dbReference>
<evidence type="ECO:0000313" key="5">
    <source>
        <dbReference type="Proteomes" id="UP001141552"/>
    </source>
</evidence>
<keyword evidence="1" id="KW-0479">Metal-binding</keyword>
<dbReference type="Gene3D" id="1.10.150.20">
    <property type="entry name" value="5' to 3' exonuclease, C-terminal subdomain"/>
    <property type="match status" value="1"/>
</dbReference>
<organism evidence="4 5">
    <name type="scientific">Turnera subulata</name>
    <dbReference type="NCBI Taxonomy" id="218843"/>
    <lineage>
        <taxon>Eukaryota</taxon>
        <taxon>Viridiplantae</taxon>
        <taxon>Streptophyta</taxon>
        <taxon>Embryophyta</taxon>
        <taxon>Tracheophyta</taxon>
        <taxon>Spermatophyta</taxon>
        <taxon>Magnoliopsida</taxon>
        <taxon>eudicotyledons</taxon>
        <taxon>Gunneridae</taxon>
        <taxon>Pentapetalae</taxon>
        <taxon>rosids</taxon>
        <taxon>fabids</taxon>
        <taxon>Malpighiales</taxon>
        <taxon>Passifloraceae</taxon>
        <taxon>Turnera</taxon>
    </lineage>
</organism>
<proteinExistence type="predicted"/>
<feature type="compositionally biased region" description="Gly residues" evidence="3">
    <location>
        <begin position="162"/>
        <end position="172"/>
    </location>
</feature>
<feature type="region of interest" description="Disordered" evidence="3">
    <location>
        <begin position="131"/>
        <end position="230"/>
    </location>
</feature>
<dbReference type="InterPro" id="IPR036279">
    <property type="entry name" value="5-3_exonuclease_C_sf"/>
</dbReference>
<feature type="compositionally biased region" description="Basic residues" evidence="3">
    <location>
        <begin position="191"/>
        <end position="204"/>
    </location>
</feature>
<evidence type="ECO:0000256" key="1">
    <source>
        <dbReference type="ARBA" id="ARBA00022723"/>
    </source>
</evidence>
<dbReference type="EMBL" id="JAKUCV010002513">
    <property type="protein sequence ID" value="KAJ4842335.1"/>
    <property type="molecule type" value="Genomic_DNA"/>
</dbReference>